<name>N1PZG4_DOTSN</name>
<comment type="similarity">
    <text evidence="1">Belongs to the Gfa family.</text>
</comment>
<dbReference type="STRING" id="675120.N1PZG4"/>
<evidence type="ECO:0000256" key="1">
    <source>
        <dbReference type="ARBA" id="ARBA00005495"/>
    </source>
</evidence>
<keyword evidence="4" id="KW-0456">Lyase</keyword>
<dbReference type="eggNOG" id="ENOG502SSE4">
    <property type="taxonomic scope" value="Eukaryota"/>
</dbReference>
<evidence type="ECO:0000259" key="5">
    <source>
        <dbReference type="PROSITE" id="PS51891"/>
    </source>
</evidence>
<accession>N1PZG4</accession>
<dbReference type="Proteomes" id="UP000016933">
    <property type="component" value="Unassembled WGS sequence"/>
</dbReference>
<dbReference type="PANTHER" id="PTHR33337:SF30">
    <property type="entry name" value="DUF636 DOMAIN PROTEIN (AFU_ORTHOLOGUE AFUA_1G03180)"/>
    <property type="match status" value="1"/>
</dbReference>
<reference evidence="7" key="1">
    <citation type="journal article" date="2012" name="PLoS Genet.">
        <title>The genomes of the fungal plant pathogens Cladosporium fulvum and Dothistroma septosporum reveal adaptation to different hosts and lifestyles but also signatures of common ancestry.</title>
        <authorList>
            <person name="de Wit P.J.G.M."/>
            <person name="van der Burgt A."/>
            <person name="Oekmen B."/>
            <person name="Stergiopoulos I."/>
            <person name="Abd-Elsalam K.A."/>
            <person name="Aerts A.L."/>
            <person name="Bahkali A.H."/>
            <person name="Beenen H.G."/>
            <person name="Chettri P."/>
            <person name="Cox M.P."/>
            <person name="Datema E."/>
            <person name="de Vries R.P."/>
            <person name="Dhillon B."/>
            <person name="Ganley A.R."/>
            <person name="Griffiths S.A."/>
            <person name="Guo Y."/>
            <person name="Hamelin R.C."/>
            <person name="Henrissat B."/>
            <person name="Kabir M.S."/>
            <person name="Jashni M.K."/>
            <person name="Kema G."/>
            <person name="Klaubauf S."/>
            <person name="Lapidus A."/>
            <person name="Levasseur A."/>
            <person name="Lindquist E."/>
            <person name="Mehrabi R."/>
            <person name="Ohm R.A."/>
            <person name="Owen T.J."/>
            <person name="Salamov A."/>
            <person name="Schwelm A."/>
            <person name="Schijlen E."/>
            <person name="Sun H."/>
            <person name="van den Burg H.A."/>
            <person name="van Ham R.C.H.J."/>
            <person name="Zhang S."/>
            <person name="Goodwin S.B."/>
            <person name="Grigoriev I.V."/>
            <person name="Collemare J."/>
            <person name="Bradshaw R.E."/>
        </authorList>
    </citation>
    <scope>NUCLEOTIDE SEQUENCE [LARGE SCALE GENOMIC DNA]</scope>
    <source>
        <strain evidence="7">NZE10 / CBS 128990</strain>
    </source>
</reference>
<dbReference type="EMBL" id="KB446536">
    <property type="protein sequence ID" value="EME47780.1"/>
    <property type="molecule type" value="Genomic_DNA"/>
</dbReference>
<dbReference type="SUPFAM" id="SSF51316">
    <property type="entry name" value="Mss4-like"/>
    <property type="match status" value="1"/>
</dbReference>
<reference evidence="6 7" key="2">
    <citation type="journal article" date="2012" name="PLoS Pathog.">
        <title>Diverse lifestyles and strategies of plant pathogenesis encoded in the genomes of eighteen Dothideomycetes fungi.</title>
        <authorList>
            <person name="Ohm R.A."/>
            <person name="Feau N."/>
            <person name="Henrissat B."/>
            <person name="Schoch C.L."/>
            <person name="Horwitz B.A."/>
            <person name="Barry K.W."/>
            <person name="Condon B.J."/>
            <person name="Copeland A.C."/>
            <person name="Dhillon B."/>
            <person name="Glaser F."/>
            <person name="Hesse C.N."/>
            <person name="Kosti I."/>
            <person name="LaButti K."/>
            <person name="Lindquist E.A."/>
            <person name="Lucas S."/>
            <person name="Salamov A.A."/>
            <person name="Bradshaw R.E."/>
            <person name="Ciuffetti L."/>
            <person name="Hamelin R.C."/>
            <person name="Kema G.H.J."/>
            <person name="Lawrence C."/>
            <person name="Scott J.A."/>
            <person name="Spatafora J.W."/>
            <person name="Turgeon B.G."/>
            <person name="de Wit P.J.G.M."/>
            <person name="Zhong S."/>
            <person name="Goodwin S.B."/>
            <person name="Grigoriev I.V."/>
        </authorList>
    </citation>
    <scope>NUCLEOTIDE SEQUENCE [LARGE SCALE GENOMIC DNA]</scope>
    <source>
        <strain evidence="7">NZE10 / CBS 128990</strain>
    </source>
</reference>
<dbReference type="HOGENOM" id="CLU_055491_3_6_1"/>
<gene>
    <name evidence="6" type="ORF">DOTSEDRAFT_69648</name>
</gene>
<dbReference type="Pfam" id="PF04828">
    <property type="entry name" value="GFA"/>
    <property type="match status" value="1"/>
</dbReference>
<dbReference type="OrthoDB" id="428768at2759"/>
<keyword evidence="7" id="KW-1185">Reference proteome</keyword>
<dbReference type="PANTHER" id="PTHR33337">
    <property type="entry name" value="GFA DOMAIN-CONTAINING PROTEIN"/>
    <property type="match status" value="1"/>
</dbReference>
<evidence type="ECO:0000313" key="6">
    <source>
        <dbReference type="EMBL" id="EME47780.1"/>
    </source>
</evidence>
<dbReference type="Gene3D" id="3.90.1590.10">
    <property type="entry name" value="glutathione-dependent formaldehyde- activating enzyme (gfa)"/>
    <property type="match status" value="1"/>
</dbReference>
<dbReference type="OMA" id="ICHCLAC"/>
<dbReference type="AlphaFoldDB" id="N1PZG4"/>
<dbReference type="InterPro" id="IPR011057">
    <property type="entry name" value="Mss4-like_sf"/>
</dbReference>
<dbReference type="GO" id="GO:0046872">
    <property type="term" value="F:metal ion binding"/>
    <property type="evidence" value="ECO:0007669"/>
    <property type="project" value="UniProtKB-KW"/>
</dbReference>
<sequence length="137" mass="14930">MPVRGSCVCGDWTYEYTGEPQGVLICHCNPCQKTAGTNGSFNLVIPDDNFKQLSGTDFKFERIGDSGKPVKYQNCAKCATIMVAHVEAMPGVHILKGGTVDDQAEMAKHQPAMEIYRKNAPKWCTAWSAAEQKDGAS</sequence>
<protein>
    <recommendedName>
        <fullName evidence="5">CENP-V/GFA domain-containing protein</fullName>
    </recommendedName>
</protein>
<evidence type="ECO:0000256" key="2">
    <source>
        <dbReference type="ARBA" id="ARBA00022723"/>
    </source>
</evidence>
<dbReference type="InterPro" id="IPR006913">
    <property type="entry name" value="CENP-V/GFA"/>
</dbReference>
<organism evidence="6 7">
    <name type="scientific">Dothistroma septosporum (strain NZE10 / CBS 128990)</name>
    <name type="common">Red band needle blight fungus</name>
    <name type="synonym">Mycosphaerella pini</name>
    <dbReference type="NCBI Taxonomy" id="675120"/>
    <lineage>
        <taxon>Eukaryota</taxon>
        <taxon>Fungi</taxon>
        <taxon>Dikarya</taxon>
        <taxon>Ascomycota</taxon>
        <taxon>Pezizomycotina</taxon>
        <taxon>Dothideomycetes</taxon>
        <taxon>Dothideomycetidae</taxon>
        <taxon>Mycosphaerellales</taxon>
        <taxon>Mycosphaerellaceae</taxon>
        <taxon>Dothistroma</taxon>
    </lineage>
</organism>
<dbReference type="GO" id="GO:0016846">
    <property type="term" value="F:carbon-sulfur lyase activity"/>
    <property type="evidence" value="ECO:0007669"/>
    <property type="project" value="InterPro"/>
</dbReference>
<evidence type="ECO:0000313" key="7">
    <source>
        <dbReference type="Proteomes" id="UP000016933"/>
    </source>
</evidence>
<keyword evidence="3" id="KW-0862">Zinc</keyword>
<dbReference type="PROSITE" id="PS51891">
    <property type="entry name" value="CENP_V_GFA"/>
    <property type="match status" value="1"/>
</dbReference>
<keyword evidence="2" id="KW-0479">Metal-binding</keyword>
<evidence type="ECO:0000256" key="3">
    <source>
        <dbReference type="ARBA" id="ARBA00022833"/>
    </source>
</evidence>
<evidence type="ECO:0000256" key="4">
    <source>
        <dbReference type="ARBA" id="ARBA00023239"/>
    </source>
</evidence>
<proteinExistence type="inferred from homology"/>
<feature type="domain" description="CENP-V/GFA" evidence="5">
    <location>
        <begin position="3"/>
        <end position="124"/>
    </location>
</feature>